<accession>A0A4R6M0C7</accession>
<keyword evidence="1" id="KW-0812">Transmembrane</keyword>
<evidence type="ECO:0000313" key="3">
    <source>
        <dbReference type="Proteomes" id="UP000215896"/>
    </source>
</evidence>
<evidence type="ECO:0000256" key="1">
    <source>
        <dbReference type="SAM" id="Phobius"/>
    </source>
</evidence>
<dbReference type="Pfam" id="PF02325">
    <property type="entry name" value="CCB3_YggT"/>
    <property type="match status" value="1"/>
</dbReference>
<keyword evidence="1" id="KW-1133">Transmembrane helix</keyword>
<dbReference type="EMBL" id="NMVO01000012">
    <property type="protein sequence ID" value="OYO14691.1"/>
    <property type="molecule type" value="Genomic_DNA"/>
</dbReference>
<dbReference type="GO" id="GO:0016020">
    <property type="term" value="C:membrane"/>
    <property type="evidence" value="ECO:0007669"/>
    <property type="project" value="InterPro"/>
</dbReference>
<sequence>MVLIGQIIDFILWAYIIVLFARMVLSWVPLFAPDWRPKGPLLVVAEAIYTVTDPPLRALRRVIPPVRMGNVMLDLGFMVLWLLIIVLRSVNARIFFA</sequence>
<protein>
    <submittedName>
        <fullName evidence="2">YggT family protein</fullName>
    </submittedName>
</protein>
<dbReference type="InterPro" id="IPR003425">
    <property type="entry name" value="CCB3/YggT"/>
</dbReference>
<accession>A0A255GGH8</accession>
<dbReference type="RefSeq" id="WP_094361035.1">
    <property type="nucleotide sequence ID" value="NZ_NMVK01000037.1"/>
</dbReference>
<feature type="transmembrane region" description="Helical" evidence="1">
    <location>
        <begin position="12"/>
        <end position="32"/>
    </location>
</feature>
<gene>
    <name evidence="2" type="ORF">CGZ94_08990</name>
</gene>
<dbReference type="OrthoDB" id="3216131at2"/>
<reference evidence="2 3" key="1">
    <citation type="submission" date="2017-07" db="EMBL/GenBank/DDBJ databases">
        <title>Draft whole genome sequences of clinical Proprionibacteriaceae strains.</title>
        <authorList>
            <person name="Bernier A.-M."/>
            <person name="Bernard K."/>
            <person name="Domingo M.-C."/>
        </authorList>
    </citation>
    <scope>NUCLEOTIDE SEQUENCE [LARGE SCALE GENOMIC DNA]</scope>
    <source>
        <strain evidence="2 3">NML 030167</strain>
    </source>
</reference>
<dbReference type="Proteomes" id="UP000215896">
    <property type="component" value="Unassembled WGS sequence"/>
</dbReference>
<evidence type="ECO:0000313" key="2">
    <source>
        <dbReference type="EMBL" id="OYO14691.1"/>
    </source>
</evidence>
<organism evidence="2 3">
    <name type="scientific">Enemella evansiae</name>
    <dbReference type="NCBI Taxonomy" id="2016499"/>
    <lineage>
        <taxon>Bacteria</taxon>
        <taxon>Bacillati</taxon>
        <taxon>Actinomycetota</taxon>
        <taxon>Actinomycetes</taxon>
        <taxon>Propionibacteriales</taxon>
        <taxon>Propionibacteriaceae</taxon>
        <taxon>Enemella</taxon>
    </lineage>
</organism>
<proteinExistence type="predicted"/>
<keyword evidence="1" id="KW-0472">Membrane</keyword>
<dbReference type="AlphaFoldDB" id="A0A255GGH8"/>
<keyword evidence="3" id="KW-1185">Reference proteome</keyword>
<name>A0A255GGH8_9ACTN</name>
<comment type="caution">
    <text evidence="2">The sequence shown here is derived from an EMBL/GenBank/DDBJ whole genome shotgun (WGS) entry which is preliminary data.</text>
</comment>
<feature type="transmembrane region" description="Helical" evidence="1">
    <location>
        <begin position="75"/>
        <end position="96"/>
    </location>
</feature>